<dbReference type="SUPFAM" id="SSF81301">
    <property type="entry name" value="Nucleotidyltransferase"/>
    <property type="match status" value="1"/>
</dbReference>
<comment type="caution">
    <text evidence="2">The sequence shown here is derived from an EMBL/GenBank/DDBJ whole genome shotgun (WGS) entry which is preliminary data.</text>
</comment>
<dbReference type="NCBIfam" id="NF047752">
    <property type="entry name" value="MntA_antitoxin"/>
    <property type="match status" value="1"/>
</dbReference>
<proteinExistence type="predicted"/>
<dbReference type="InterPro" id="IPR041633">
    <property type="entry name" value="Polbeta"/>
</dbReference>
<dbReference type="PANTHER" id="PTHR43852:SF4">
    <property type="entry name" value="NUCLEOTIDYLTRANSFERASE"/>
    <property type="match status" value="1"/>
</dbReference>
<dbReference type="InterPro" id="IPR052930">
    <property type="entry name" value="TA_antitoxin_MntA"/>
</dbReference>
<organism evidence="2 3">
    <name type="scientific">bacterium (Candidatus Gribaldobacteria) CG10_big_fil_rev_8_21_14_0_10_41_12</name>
    <dbReference type="NCBI Taxonomy" id="2014277"/>
    <lineage>
        <taxon>Bacteria</taxon>
        <taxon>Candidatus Gribaldobacteria</taxon>
    </lineage>
</organism>
<accession>A0A2H0UYE8</accession>
<evidence type="ECO:0000313" key="3">
    <source>
        <dbReference type="Proteomes" id="UP000228906"/>
    </source>
</evidence>
<name>A0A2H0UYE8_9BACT</name>
<reference evidence="3" key="1">
    <citation type="submission" date="2017-09" db="EMBL/GenBank/DDBJ databases">
        <title>Depth-based differentiation of microbial function through sediment-hosted aquifers and enrichment of novel symbionts in the deep terrestrial subsurface.</title>
        <authorList>
            <person name="Probst A.J."/>
            <person name="Ladd B."/>
            <person name="Jarett J.K."/>
            <person name="Geller-Mcgrath D.E."/>
            <person name="Sieber C.M.K."/>
            <person name="Emerson J.B."/>
            <person name="Anantharaman K."/>
            <person name="Thomas B.C."/>
            <person name="Malmstrom R."/>
            <person name="Stieglmeier M."/>
            <person name="Klingl A."/>
            <person name="Woyke T."/>
            <person name="Ryan C.M."/>
            <person name="Banfield J.F."/>
        </authorList>
    </citation>
    <scope>NUCLEOTIDE SEQUENCE [LARGE SCALE GENOMIC DNA]</scope>
</reference>
<evidence type="ECO:0000313" key="2">
    <source>
        <dbReference type="EMBL" id="PIR91854.1"/>
    </source>
</evidence>
<dbReference type="InterPro" id="IPR043519">
    <property type="entry name" value="NT_sf"/>
</dbReference>
<gene>
    <name evidence="2" type="ORF">COU03_00085</name>
</gene>
<feature type="domain" description="Polymerase beta nucleotidyltransferase" evidence="1">
    <location>
        <begin position="10"/>
        <end position="113"/>
    </location>
</feature>
<dbReference type="Gene3D" id="3.30.460.10">
    <property type="entry name" value="Beta Polymerase, domain 2"/>
    <property type="match status" value="1"/>
</dbReference>
<dbReference type="AlphaFoldDB" id="A0A2H0UYE8"/>
<dbReference type="EMBL" id="PFAV01000002">
    <property type="protein sequence ID" value="PIR91854.1"/>
    <property type="molecule type" value="Genomic_DNA"/>
</dbReference>
<dbReference type="Pfam" id="PF18765">
    <property type="entry name" value="Polbeta"/>
    <property type="match status" value="1"/>
</dbReference>
<dbReference type="CDD" id="cd05403">
    <property type="entry name" value="NT_KNTase_like"/>
    <property type="match status" value="1"/>
</dbReference>
<sequence length="145" mass="17301">MKIAFSAKHKKIFQQMGIQTIYLFGSQANNTAHSLSDVDLGIVLQEPEKHRASTMDIYLKLYDIFTDVLPKDYLKRRFQLRAHEFDIVFLQFTPIKLQFEAIKNKKVLYETDKIKRLDYEEYVIKRYCDLQFIFQLDEQAILARI</sequence>
<protein>
    <recommendedName>
        <fullName evidence="1">Polymerase beta nucleotidyltransferase domain-containing protein</fullName>
    </recommendedName>
</protein>
<evidence type="ECO:0000259" key="1">
    <source>
        <dbReference type="Pfam" id="PF18765"/>
    </source>
</evidence>
<dbReference type="Proteomes" id="UP000228906">
    <property type="component" value="Unassembled WGS sequence"/>
</dbReference>
<dbReference type="PANTHER" id="PTHR43852">
    <property type="entry name" value="NUCLEOTIDYLTRANSFERASE"/>
    <property type="match status" value="1"/>
</dbReference>